<reference evidence="3 4" key="1">
    <citation type="submission" date="2020-01" db="EMBL/GenBank/DDBJ databases">
        <title>The possibility of degradation of plastic by Microbulbifer hydrolyticus IRE-31.</title>
        <authorList>
            <person name="Liu L."/>
        </authorList>
    </citation>
    <scope>NUCLEOTIDE SEQUENCE [LARGE SCALE GENOMIC DNA]</scope>
    <source>
        <strain evidence="3 4">IRE-31</strain>
    </source>
</reference>
<dbReference type="PANTHER" id="PTHR38104">
    <property type="match status" value="1"/>
</dbReference>
<evidence type="ECO:0000313" key="3">
    <source>
        <dbReference type="EMBL" id="QHQ39487.1"/>
    </source>
</evidence>
<evidence type="ECO:0000313" key="5">
    <source>
        <dbReference type="Proteomes" id="UP000563601"/>
    </source>
</evidence>
<dbReference type="RefSeq" id="WP_161858804.1">
    <property type="nucleotide sequence ID" value="NZ_CP047491.1"/>
</dbReference>
<dbReference type="InterPro" id="IPR005572">
    <property type="entry name" value="Anti-sigma_E_RseA_N"/>
</dbReference>
<dbReference type="GO" id="GO:0016989">
    <property type="term" value="F:sigma factor antagonist activity"/>
    <property type="evidence" value="ECO:0007669"/>
    <property type="project" value="InterPro"/>
</dbReference>
<dbReference type="InterPro" id="IPR052383">
    <property type="entry name" value="Anti-sigma-E_RseA-like"/>
</dbReference>
<feature type="domain" description="Anti sigma-E protein RseA N-terminal" evidence="1">
    <location>
        <begin position="11"/>
        <end position="85"/>
    </location>
</feature>
<gene>
    <name evidence="3" type="ORF">GTQ55_11170</name>
    <name evidence="2" type="ORF">HNQ53_000173</name>
</gene>
<dbReference type="Proteomes" id="UP000464675">
    <property type="component" value="Chromosome"/>
</dbReference>
<protein>
    <submittedName>
        <fullName evidence="3">Anti-sigma factor</fullName>
    </submittedName>
    <submittedName>
        <fullName evidence="2">Sigma-E factor negative regulatory protein RseA</fullName>
    </submittedName>
</protein>
<dbReference type="CDD" id="cd16328">
    <property type="entry name" value="RseA_N"/>
    <property type="match status" value="1"/>
</dbReference>
<dbReference type="InterPro" id="IPR036147">
    <property type="entry name" value="Anti-sigma_E_RseA_N_sf"/>
</dbReference>
<accession>A0A6P1TBV3</accession>
<dbReference type="Proteomes" id="UP000563601">
    <property type="component" value="Unassembled WGS sequence"/>
</dbReference>
<dbReference type="Gene3D" id="1.10.10.880">
    <property type="entry name" value="Anti sigma-E protein RseA, N-terminal domain"/>
    <property type="match status" value="1"/>
</dbReference>
<dbReference type="EMBL" id="JACHHR010000001">
    <property type="protein sequence ID" value="MBB5209985.1"/>
    <property type="molecule type" value="Genomic_DNA"/>
</dbReference>
<evidence type="ECO:0000313" key="4">
    <source>
        <dbReference type="Proteomes" id="UP000464675"/>
    </source>
</evidence>
<name>A0A6P1TBV3_9GAMM</name>
<evidence type="ECO:0000259" key="1">
    <source>
        <dbReference type="Pfam" id="PF03872"/>
    </source>
</evidence>
<dbReference type="OrthoDB" id="5734981at2"/>
<reference evidence="2 5" key="2">
    <citation type="submission" date="2020-08" db="EMBL/GenBank/DDBJ databases">
        <title>Genomic Encyclopedia of Type Strains, Phase IV (KMG-IV): sequencing the most valuable type-strain genomes for metagenomic binning, comparative biology and taxonomic classification.</title>
        <authorList>
            <person name="Goeker M."/>
        </authorList>
    </citation>
    <scope>NUCLEOTIDE SEQUENCE [LARGE SCALE GENOMIC DNA]</scope>
    <source>
        <strain evidence="2 5">DSM 11525</strain>
    </source>
</reference>
<organism evidence="2 5">
    <name type="scientific">Microbulbifer hydrolyticus</name>
    <dbReference type="NCBI Taxonomy" id="48074"/>
    <lineage>
        <taxon>Bacteria</taxon>
        <taxon>Pseudomonadati</taxon>
        <taxon>Pseudomonadota</taxon>
        <taxon>Gammaproteobacteria</taxon>
        <taxon>Cellvibrionales</taxon>
        <taxon>Microbulbiferaceae</taxon>
        <taxon>Microbulbifer</taxon>
    </lineage>
</organism>
<dbReference type="Pfam" id="PF03872">
    <property type="entry name" value="RseA_N"/>
    <property type="match status" value="1"/>
</dbReference>
<dbReference type="AlphaFoldDB" id="A0A6P1TBV3"/>
<evidence type="ECO:0000313" key="2">
    <source>
        <dbReference type="EMBL" id="MBB5209985.1"/>
    </source>
</evidence>
<dbReference type="PANTHER" id="PTHR38104:SF1">
    <property type="entry name" value="ANTI-SIGMA-E FACTOR RSEA"/>
    <property type="match status" value="1"/>
</dbReference>
<keyword evidence="4" id="KW-1185">Reference proteome</keyword>
<sequence length="234" mass="25089">MSHGNHQQRLNESLSALMDGEASELEIQRLLKESDASSSGIHERWSRYQLAGNVLRGEKVAPVDLGLAARISAAIADEPAFAEPAQPSAANDTGDAGRSRWWRPLSRGAVAATVAFAAVLGVQQMQAPQPGGDLVAEVERPTQQPVQSVPQPSGFYVPTPTLNTRAVSTAPQLVPEQRIGAPSPQVQVVPSPELMRHLNRVMIEHSEQAARVGSQGMVPFARATYGERAPEQPE</sequence>
<dbReference type="EMBL" id="CP047491">
    <property type="protein sequence ID" value="QHQ39487.1"/>
    <property type="molecule type" value="Genomic_DNA"/>
</dbReference>
<dbReference type="SUPFAM" id="SSF89069">
    <property type="entry name" value="N-terminal, cytoplasmic domain of anti-sigmaE factor RseA"/>
    <property type="match status" value="1"/>
</dbReference>
<proteinExistence type="predicted"/>